<name>A0A0F9QJE0_9ZZZZ</name>
<accession>A0A0F9QJE0</accession>
<dbReference type="AlphaFoldDB" id="A0A0F9QJE0"/>
<reference evidence="1" key="1">
    <citation type="journal article" date="2015" name="Nature">
        <title>Complex archaea that bridge the gap between prokaryotes and eukaryotes.</title>
        <authorList>
            <person name="Spang A."/>
            <person name="Saw J.H."/>
            <person name="Jorgensen S.L."/>
            <person name="Zaremba-Niedzwiedzka K."/>
            <person name="Martijn J."/>
            <person name="Lind A.E."/>
            <person name="van Eijk R."/>
            <person name="Schleper C."/>
            <person name="Guy L."/>
            <person name="Ettema T.J."/>
        </authorList>
    </citation>
    <scope>NUCLEOTIDE SEQUENCE</scope>
</reference>
<organism evidence="1">
    <name type="scientific">marine sediment metagenome</name>
    <dbReference type="NCBI Taxonomy" id="412755"/>
    <lineage>
        <taxon>unclassified sequences</taxon>
        <taxon>metagenomes</taxon>
        <taxon>ecological metagenomes</taxon>
    </lineage>
</organism>
<dbReference type="EMBL" id="LAZR01001569">
    <property type="protein sequence ID" value="KKN42604.1"/>
    <property type="molecule type" value="Genomic_DNA"/>
</dbReference>
<protein>
    <submittedName>
        <fullName evidence="1">Uncharacterized protein</fullName>
    </submittedName>
</protein>
<comment type="caution">
    <text evidence="1">The sequence shown here is derived from an EMBL/GenBank/DDBJ whole genome shotgun (WGS) entry which is preliminary data.</text>
</comment>
<evidence type="ECO:0000313" key="1">
    <source>
        <dbReference type="EMBL" id="KKN42604.1"/>
    </source>
</evidence>
<sequence>MTTYIPGEPWFLCEICGFRRRRSQIRKNWKNQKVCADTCYEPKHPQLSIRAVKETIAVREARPEGEDVYLEPGDVTPDSL</sequence>
<gene>
    <name evidence="1" type="ORF">LCGC14_0711540</name>
</gene>
<proteinExistence type="predicted"/>